<gene>
    <name evidence="1" type="ORF">F5144DRAFT_544239</name>
</gene>
<evidence type="ECO:0000313" key="2">
    <source>
        <dbReference type="Proteomes" id="UP000724584"/>
    </source>
</evidence>
<protein>
    <submittedName>
        <fullName evidence="1">Uncharacterized protein</fullName>
    </submittedName>
</protein>
<accession>A0ACB7PQ18</accession>
<reference evidence="1 2" key="1">
    <citation type="journal article" date="2021" name="Nat. Commun.">
        <title>Genetic determinants of endophytism in the Arabidopsis root mycobiome.</title>
        <authorList>
            <person name="Mesny F."/>
            <person name="Miyauchi S."/>
            <person name="Thiergart T."/>
            <person name="Pickel B."/>
            <person name="Atanasova L."/>
            <person name="Karlsson M."/>
            <person name="Huettel B."/>
            <person name="Barry K.W."/>
            <person name="Haridas S."/>
            <person name="Chen C."/>
            <person name="Bauer D."/>
            <person name="Andreopoulos W."/>
            <person name="Pangilinan J."/>
            <person name="LaButti K."/>
            <person name="Riley R."/>
            <person name="Lipzen A."/>
            <person name="Clum A."/>
            <person name="Drula E."/>
            <person name="Henrissat B."/>
            <person name="Kohler A."/>
            <person name="Grigoriev I.V."/>
            <person name="Martin F.M."/>
            <person name="Hacquard S."/>
        </authorList>
    </citation>
    <scope>NUCLEOTIDE SEQUENCE [LARGE SCALE GENOMIC DNA]</scope>
    <source>
        <strain evidence="1 2">MPI-SDFR-AT-0079</strain>
    </source>
</reference>
<sequence length="378" mass="41466">MFEQDRSRKGDKEAKKPPPPARPSSSILLLSPTNQVLLLHRVHTSSSFASAHVFPGGNLSSFQDGPLPAANSPALHDDGPAYRLAAIRETFEESGILLAKKIGQPRELGLLQVPDYIREAGRKLVHGNTVRFTEWLRDQGGEPDVDNLLPFTRWITPPGPPKRFTTQMYLYMLPLTLPSTTSELLQENQAVIPAPTHDGGLEHTAAAFDNTHTWLARARAGDIILFPPQFYLLHLISDFFPPPPPPPTPTPTPPTTTEPTPATPNTPPTTAHRDQRAALLAFLARTPTAPVLDWDAAANTRAIPWSRKVMSPSMLFVRRRDGRVVLALDKPGAELRGTGRGGDAERVVLVRFEGGGPREVEVRGRGEVVEEERRGGKL</sequence>
<keyword evidence="2" id="KW-1185">Reference proteome</keyword>
<comment type="caution">
    <text evidence="1">The sequence shown here is derived from an EMBL/GenBank/DDBJ whole genome shotgun (WGS) entry which is preliminary data.</text>
</comment>
<name>A0ACB7PQ18_9PEZI</name>
<dbReference type="EMBL" id="JAGIZQ010000001">
    <property type="protein sequence ID" value="KAH6651307.1"/>
    <property type="molecule type" value="Genomic_DNA"/>
</dbReference>
<dbReference type="Proteomes" id="UP000724584">
    <property type="component" value="Unassembled WGS sequence"/>
</dbReference>
<evidence type="ECO:0000313" key="1">
    <source>
        <dbReference type="EMBL" id="KAH6651307.1"/>
    </source>
</evidence>
<organism evidence="1 2">
    <name type="scientific">Chaetomium tenue</name>
    <dbReference type="NCBI Taxonomy" id="1854479"/>
    <lineage>
        <taxon>Eukaryota</taxon>
        <taxon>Fungi</taxon>
        <taxon>Dikarya</taxon>
        <taxon>Ascomycota</taxon>
        <taxon>Pezizomycotina</taxon>
        <taxon>Sordariomycetes</taxon>
        <taxon>Sordariomycetidae</taxon>
        <taxon>Sordariales</taxon>
        <taxon>Chaetomiaceae</taxon>
        <taxon>Chaetomium</taxon>
    </lineage>
</organism>
<proteinExistence type="predicted"/>